<organism evidence="4">
    <name type="scientific">Photinus pyralis</name>
    <name type="common">Common eastern firefly</name>
    <name type="synonym">Lampyris pyralis</name>
    <dbReference type="NCBI Taxonomy" id="7054"/>
    <lineage>
        <taxon>Eukaryota</taxon>
        <taxon>Metazoa</taxon>
        <taxon>Ecdysozoa</taxon>
        <taxon>Arthropoda</taxon>
        <taxon>Hexapoda</taxon>
        <taxon>Insecta</taxon>
        <taxon>Pterygota</taxon>
        <taxon>Neoptera</taxon>
        <taxon>Endopterygota</taxon>
        <taxon>Coleoptera</taxon>
        <taxon>Polyphaga</taxon>
        <taxon>Elateriformia</taxon>
        <taxon>Elateroidea</taxon>
        <taxon>Lampyridae</taxon>
        <taxon>Lampyrinae</taxon>
        <taxon>Photinus</taxon>
    </lineage>
</organism>
<evidence type="ECO:0008006" key="5">
    <source>
        <dbReference type="Google" id="ProtNLM"/>
    </source>
</evidence>
<dbReference type="Pfam" id="PF13842">
    <property type="entry name" value="zf-Tnp_2"/>
    <property type="match status" value="1"/>
</dbReference>
<feature type="domain" description="PiggyBac transposable element-derived protein" evidence="3">
    <location>
        <begin position="159"/>
        <end position="508"/>
    </location>
</feature>
<accession>A0A1Y1NAK0</accession>
<dbReference type="InterPro" id="IPR032718">
    <property type="entry name" value="PGBD4_Znf_C"/>
</dbReference>
<dbReference type="PANTHER" id="PTHR46599:SF3">
    <property type="entry name" value="PIGGYBAC TRANSPOSABLE ELEMENT-DERIVED PROTEIN 4"/>
    <property type="match status" value="1"/>
</dbReference>
<feature type="compositionally biased region" description="Acidic residues" evidence="1">
    <location>
        <begin position="106"/>
        <end position="118"/>
    </location>
</feature>
<feature type="region of interest" description="Disordered" evidence="1">
    <location>
        <begin position="1"/>
        <end position="118"/>
    </location>
</feature>
<evidence type="ECO:0000256" key="1">
    <source>
        <dbReference type="SAM" id="MobiDB-lite"/>
    </source>
</evidence>
<sequence length="614" mass="70888">MINPAAFYGSSSKKEDSQPPDEGAGPSGLENKKRSSSRFTETSRKSQKNSNPRSEDDLSSGDESAVDPYEDSGSDYLPDTDDSLSDVENLDEFEDNDDEPNKNTTNDDDQMDTNEDGECDYSDIHILWGDDEFIPKKHPFDNTSSGLKNEFLTENSEEVDFFLNLLPEDIVSHIVQETNRYASQNHTQNWKDIDLNDMYVFLALTMLMARNKKLAIKEYWSLNPLLSSPIFRKTMSRDRYLGILSSLHFANNEDQSTTRLYKVENVLNLMKERVRSQFYPFEWLAVDESMVLFKGRLSFKQYIKTKRHRFGVKLYVLCDCETGIVLDFIVYIGKDTNAYVEELKGMGSSGSIVGTLLKSYLDYGHSLYTDNYYSSPILSNYLFDRKTNSCGTVRLTRKHMPKLSKNINRGDVSWKSSEKMLVIRWKDRRDVTMISTMHENKMVSLEKKDRTTGEPVKKPLCIVNYNERMGAIDRADMMLSSLECMRKSLKWYKKIFFHTIDLLLLNSHAMFLLKRSDKVPFAKFQLAVIQQLLDRYNSKRPGNVGRQSLGDKRLVERHFPSIVPASEKKKSAVRRCVVCSRQKKRSESRYMCEPCDVGLCVVPCFQLYHTKKTL</sequence>
<feature type="compositionally biased region" description="Acidic residues" evidence="1">
    <location>
        <begin position="57"/>
        <end position="98"/>
    </location>
</feature>
<dbReference type="EMBL" id="GEZM01013346">
    <property type="protein sequence ID" value="JAV92636.1"/>
    <property type="molecule type" value="Transcribed_RNA"/>
</dbReference>
<reference evidence="4" key="1">
    <citation type="journal article" date="2016" name="Sci. Rep.">
        <title>Molecular characterization of firefly nuptial gifts: a multi-omics approach sheds light on postcopulatory sexual selection.</title>
        <authorList>
            <person name="Al-Wathiqui N."/>
            <person name="Fallon T.R."/>
            <person name="South A."/>
            <person name="Weng J.K."/>
            <person name="Lewis S.M."/>
        </authorList>
    </citation>
    <scope>NUCLEOTIDE SEQUENCE</scope>
</reference>
<dbReference type="EMBL" id="GEZM01013350">
    <property type="protein sequence ID" value="JAV92632.1"/>
    <property type="molecule type" value="Transcribed_RNA"/>
</dbReference>
<evidence type="ECO:0000259" key="3">
    <source>
        <dbReference type="Pfam" id="PF13843"/>
    </source>
</evidence>
<dbReference type="EMBL" id="GEZM01013342">
    <property type="protein sequence ID" value="JAV92640.1"/>
    <property type="molecule type" value="Transcribed_RNA"/>
</dbReference>
<evidence type="ECO:0000259" key="2">
    <source>
        <dbReference type="Pfam" id="PF13842"/>
    </source>
</evidence>
<name>A0A1Y1NAK0_PHOPY</name>
<evidence type="ECO:0000313" key="4">
    <source>
        <dbReference type="EMBL" id="JAV92637.1"/>
    </source>
</evidence>
<dbReference type="EMBL" id="GEZM01013347">
    <property type="protein sequence ID" value="JAV92635.1"/>
    <property type="molecule type" value="Transcribed_RNA"/>
</dbReference>
<protein>
    <recommendedName>
        <fullName evidence="5">PiggyBac transposable element-derived protein domain-containing protein</fullName>
    </recommendedName>
</protein>
<dbReference type="AlphaFoldDB" id="A0A1Y1NAK0"/>
<dbReference type="Pfam" id="PF13843">
    <property type="entry name" value="DDE_Tnp_1_7"/>
    <property type="match status" value="1"/>
</dbReference>
<proteinExistence type="predicted"/>
<feature type="domain" description="PiggyBac transposable element-derived protein 4 C-terminal zinc-finger" evidence="2">
    <location>
        <begin position="568"/>
        <end position="609"/>
    </location>
</feature>
<dbReference type="PANTHER" id="PTHR46599">
    <property type="entry name" value="PIGGYBAC TRANSPOSABLE ELEMENT-DERIVED PROTEIN 4"/>
    <property type="match status" value="1"/>
</dbReference>
<dbReference type="InterPro" id="IPR029526">
    <property type="entry name" value="PGBD"/>
</dbReference>
<dbReference type="EMBL" id="GEZM01013349">
    <property type="protein sequence ID" value="JAV92633.1"/>
    <property type="molecule type" value="Transcribed_RNA"/>
</dbReference>
<dbReference type="EMBL" id="GEZM01013345">
    <property type="protein sequence ID" value="JAV92637.1"/>
    <property type="molecule type" value="Transcribed_RNA"/>
</dbReference>